<keyword evidence="7" id="KW-0998">Cell outer membrane</keyword>
<feature type="coiled-coil region" evidence="8">
    <location>
        <begin position="238"/>
        <end position="265"/>
    </location>
</feature>
<keyword evidence="5 10" id="KW-0732">Signal</keyword>
<dbReference type="RefSeq" id="WP_113857254.1">
    <property type="nucleotide sequence ID" value="NZ_QNRL01000001.1"/>
</dbReference>
<keyword evidence="3" id="KW-1134">Transmembrane beta strand</keyword>
<dbReference type="Gene3D" id="3.30.1300.30">
    <property type="entry name" value="GSPII I/J protein-like"/>
    <property type="match status" value="1"/>
</dbReference>
<feature type="domain" description="Trimeric autotransporter adhesin YadA-like C-terminal membrane anchor" evidence="11">
    <location>
        <begin position="280"/>
        <end position="339"/>
    </location>
</feature>
<evidence type="ECO:0000259" key="11">
    <source>
        <dbReference type="Pfam" id="PF03895"/>
    </source>
</evidence>
<dbReference type="EMBL" id="QNRL01000001">
    <property type="protein sequence ID" value="RBP15356.1"/>
    <property type="molecule type" value="Genomic_DNA"/>
</dbReference>
<reference evidence="12 13" key="1">
    <citation type="submission" date="2018-06" db="EMBL/GenBank/DDBJ databases">
        <title>Genomic Encyclopedia of Type Strains, Phase IV (KMG-IV): sequencing the most valuable type-strain genomes for metagenomic binning, comparative biology and taxonomic classification.</title>
        <authorList>
            <person name="Goeker M."/>
        </authorList>
    </citation>
    <scope>NUCLEOTIDE SEQUENCE [LARGE SCALE GENOMIC DNA]</scope>
    <source>
        <strain evidence="12 13">DSM 27453</strain>
    </source>
</reference>
<evidence type="ECO:0000256" key="7">
    <source>
        <dbReference type="ARBA" id="ARBA00023237"/>
    </source>
</evidence>
<comment type="subcellular location">
    <subcellularLocation>
        <location evidence="2">Cell outer membrane</location>
    </subcellularLocation>
    <subcellularLocation>
        <location evidence="1">Cell surface</location>
    </subcellularLocation>
</comment>
<dbReference type="Pfam" id="PF01391">
    <property type="entry name" value="Collagen"/>
    <property type="match status" value="1"/>
</dbReference>
<evidence type="ECO:0000256" key="6">
    <source>
        <dbReference type="ARBA" id="ARBA00023136"/>
    </source>
</evidence>
<keyword evidence="6" id="KW-0472">Membrane</keyword>
<keyword evidence="4" id="KW-0812">Transmembrane</keyword>
<evidence type="ECO:0000256" key="8">
    <source>
        <dbReference type="SAM" id="Coils"/>
    </source>
</evidence>
<accession>A0ABX9G4B5</accession>
<keyword evidence="8" id="KW-0175">Coiled coil</keyword>
<dbReference type="InterPro" id="IPR008160">
    <property type="entry name" value="Collagen"/>
</dbReference>
<dbReference type="Proteomes" id="UP000253201">
    <property type="component" value="Unassembled WGS sequence"/>
</dbReference>
<evidence type="ECO:0000256" key="2">
    <source>
        <dbReference type="ARBA" id="ARBA00004442"/>
    </source>
</evidence>
<dbReference type="Pfam" id="PF03895">
    <property type="entry name" value="YadA_anchor"/>
    <property type="match status" value="1"/>
</dbReference>
<sequence>MKISIIAVVITAAFSFSANAATGTTYDSIQDARISSLNTNSNAAFQQINDNKVDQDAYNNQIATSLHTVDSKASQAKDTADAAQVVADRADQQSISNYVAISDEIAQRQRVEHDLQNQVQQVSASQQNYATQANVDKVDAQHNSRLTALENAPKPMNGKDGAKGDKGDTGAQGKQGLTGATGLNGKDGKAGINGRDGKNGVNGVTSTVTKVQVDSATQSTVKRNSTSTASNAADLKAVHQALNKLSAANNNFSSLKDEVDSNKKEARSGSAAAVAIASMPQVEAGQTMMFSAGVGTFKSESALSVGASLHAGSNTVIKAGLSTTTNNDFAMGAGVGFGF</sequence>
<organism evidence="12 13">
    <name type="scientific">Pseudocitrobacter faecalis</name>
    <dbReference type="NCBI Taxonomy" id="1398493"/>
    <lineage>
        <taxon>Bacteria</taxon>
        <taxon>Pseudomonadati</taxon>
        <taxon>Pseudomonadota</taxon>
        <taxon>Gammaproteobacteria</taxon>
        <taxon>Enterobacterales</taxon>
        <taxon>Enterobacteriaceae</taxon>
        <taxon>Pseudocitrobacter</taxon>
    </lineage>
</organism>
<evidence type="ECO:0000313" key="13">
    <source>
        <dbReference type="Proteomes" id="UP000253201"/>
    </source>
</evidence>
<evidence type="ECO:0000256" key="4">
    <source>
        <dbReference type="ARBA" id="ARBA00022692"/>
    </source>
</evidence>
<keyword evidence="12" id="KW-0176">Collagen</keyword>
<feature type="region of interest" description="Disordered" evidence="9">
    <location>
        <begin position="147"/>
        <end position="203"/>
    </location>
</feature>
<dbReference type="SUPFAM" id="SSF54523">
    <property type="entry name" value="Pili subunits"/>
    <property type="match status" value="1"/>
</dbReference>
<evidence type="ECO:0000256" key="9">
    <source>
        <dbReference type="SAM" id="MobiDB-lite"/>
    </source>
</evidence>
<dbReference type="InterPro" id="IPR045584">
    <property type="entry name" value="Pilin-like"/>
</dbReference>
<name>A0ABX9G4B5_9ENTR</name>
<keyword evidence="13" id="KW-1185">Reference proteome</keyword>
<proteinExistence type="predicted"/>
<evidence type="ECO:0000256" key="1">
    <source>
        <dbReference type="ARBA" id="ARBA00004241"/>
    </source>
</evidence>
<dbReference type="InterPro" id="IPR005594">
    <property type="entry name" value="YadA_C"/>
</dbReference>
<comment type="caution">
    <text evidence="12">The sequence shown here is derived from an EMBL/GenBank/DDBJ whole genome shotgun (WGS) entry which is preliminary data.</text>
</comment>
<evidence type="ECO:0000256" key="5">
    <source>
        <dbReference type="ARBA" id="ARBA00022729"/>
    </source>
</evidence>
<evidence type="ECO:0000256" key="3">
    <source>
        <dbReference type="ARBA" id="ARBA00022452"/>
    </source>
</evidence>
<feature type="signal peptide" evidence="10">
    <location>
        <begin position="1"/>
        <end position="20"/>
    </location>
</feature>
<gene>
    <name evidence="12" type="ORF">DFQ50_101858</name>
</gene>
<evidence type="ECO:0000313" key="12">
    <source>
        <dbReference type="EMBL" id="RBP15356.1"/>
    </source>
</evidence>
<protein>
    <submittedName>
        <fullName evidence="12">Collagen triple helix repeat protein</fullName>
    </submittedName>
</protein>
<feature type="chain" id="PRO_5046798952" evidence="10">
    <location>
        <begin position="21"/>
        <end position="339"/>
    </location>
</feature>
<evidence type="ECO:0000256" key="10">
    <source>
        <dbReference type="SAM" id="SignalP"/>
    </source>
</evidence>